<protein>
    <submittedName>
        <fullName evidence="3">Acyl-CoA synthetase</fullName>
    </submittedName>
</protein>
<proteinExistence type="predicted"/>
<dbReference type="InterPro" id="IPR050237">
    <property type="entry name" value="ATP-dep_AMP-bd_enzyme"/>
</dbReference>
<dbReference type="Gene3D" id="3.40.50.12780">
    <property type="entry name" value="N-terminal domain of ligase-like"/>
    <property type="match status" value="1"/>
</dbReference>
<dbReference type="InterPro" id="IPR000873">
    <property type="entry name" value="AMP-dep_synth/lig_dom"/>
</dbReference>
<accession>A0ABV8VNT6</accession>
<dbReference type="PANTHER" id="PTHR43767:SF1">
    <property type="entry name" value="NONRIBOSOMAL PEPTIDE SYNTHASE PES1 (EUROFUNG)-RELATED"/>
    <property type="match status" value="1"/>
</dbReference>
<dbReference type="RefSeq" id="WP_378568689.1">
    <property type="nucleotide sequence ID" value="NZ_JBHSDL010000042.1"/>
</dbReference>
<evidence type="ECO:0000313" key="4">
    <source>
        <dbReference type="Proteomes" id="UP001595844"/>
    </source>
</evidence>
<dbReference type="EMBL" id="JBHSDL010000042">
    <property type="protein sequence ID" value="MFC4377721.1"/>
    <property type="molecule type" value="Genomic_DNA"/>
</dbReference>
<evidence type="ECO:0000259" key="2">
    <source>
        <dbReference type="Pfam" id="PF13193"/>
    </source>
</evidence>
<dbReference type="InterPro" id="IPR020845">
    <property type="entry name" value="AMP-binding_CS"/>
</dbReference>
<dbReference type="NCBIfam" id="NF005863">
    <property type="entry name" value="PRK07798.1"/>
    <property type="match status" value="1"/>
</dbReference>
<dbReference type="PANTHER" id="PTHR43767">
    <property type="entry name" value="LONG-CHAIN-FATTY-ACID--COA LIGASE"/>
    <property type="match status" value="1"/>
</dbReference>
<evidence type="ECO:0000259" key="1">
    <source>
        <dbReference type="Pfam" id="PF00501"/>
    </source>
</evidence>
<gene>
    <name evidence="3" type="ORF">ACFO5K_26950</name>
</gene>
<dbReference type="CDD" id="cd05924">
    <property type="entry name" value="FACL_like_5"/>
    <property type="match status" value="1"/>
</dbReference>
<name>A0ABV8VNT6_9NOCA</name>
<dbReference type="InterPro" id="IPR025110">
    <property type="entry name" value="AMP-bd_C"/>
</dbReference>
<evidence type="ECO:0000313" key="3">
    <source>
        <dbReference type="EMBL" id="MFC4377721.1"/>
    </source>
</evidence>
<dbReference type="InterPro" id="IPR042099">
    <property type="entry name" value="ANL_N_sf"/>
</dbReference>
<dbReference type="Proteomes" id="UP001595844">
    <property type="component" value="Unassembled WGS sequence"/>
</dbReference>
<dbReference type="Pfam" id="PF13193">
    <property type="entry name" value="AMP-binding_C"/>
    <property type="match status" value="1"/>
</dbReference>
<feature type="domain" description="AMP-binding enzyme C-terminal" evidence="2">
    <location>
        <begin position="444"/>
        <end position="519"/>
    </location>
</feature>
<dbReference type="SUPFAM" id="SSF56801">
    <property type="entry name" value="Acetyl-CoA synthetase-like"/>
    <property type="match status" value="1"/>
</dbReference>
<feature type="domain" description="AMP-dependent synthetase/ligase" evidence="1">
    <location>
        <begin position="9"/>
        <end position="379"/>
    </location>
</feature>
<sequence length="541" mass="59263">MALNVADLLEHAVDAVPDRTAIICGDRQVTYRELDERANRLAHHLASRGVGKGDHVGVYSRNSIEALETMIATYKLRAISVSVNYRYTADEVRYIVDNADLVALVHERRYADTVAEVLPNTPKLTDVVVIEDGSDCDYSRYDGVEYGAAIEAQSPERDFEQRSSDDVYILYTGGTTGFPKGVMWRHEDVWRTLGGGINHVTGEYVKDEWELSEQAKQSPVGMVMAPLSPLIHGAAQWAAFIGLNSGGTIVFVPQFDAEEVWRTVEKHRVNVLTVVGDAMAKPLLDAYKAGSYDTSSLWSFSSHAALFSHSLKQEYLELFPNVYITDVIGSSESGGTGLGVVTKDADHTQGPRVKFSAQAALIDDDGNIVEPKAGAVGRMARTGHVPIGYYKDPEKTKTIFVEVDGKRYVVPGDYARYEADGTVTLLGRGSECINTGGEKVYPEEVEGALKSHPDVFDALVIGVTDERYGQAVAALVQPRPGVALDLAQLDTHARTKVAGYKAPRTYWIVDEMMRQPSGKANYPAAKRYAADHAEQAKSPRQ</sequence>
<dbReference type="Pfam" id="PF00501">
    <property type="entry name" value="AMP-binding"/>
    <property type="match status" value="1"/>
</dbReference>
<dbReference type="PROSITE" id="PS00455">
    <property type="entry name" value="AMP_BINDING"/>
    <property type="match status" value="1"/>
</dbReference>
<dbReference type="Gene3D" id="3.30.300.30">
    <property type="match status" value="1"/>
</dbReference>
<keyword evidence="4" id="KW-1185">Reference proteome</keyword>
<reference evidence="4" key="1">
    <citation type="journal article" date="2019" name="Int. J. Syst. Evol. Microbiol.">
        <title>The Global Catalogue of Microorganisms (GCM) 10K type strain sequencing project: providing services to taxonomists for standard genome sequencing and annotation.</title>
        <authorList>
            <consortium name="The Broad Institute Genomics Platform"/>
            <consortium name="The Broad Institute Genome Sequencing Center for Infectious Disease"/>
            <person name="Wu L."/>
            <person name="Ma J."/>
        </authorList>
    </citation>
    <scope>NUCLEOTIDE SEQUENCE [LARGE SCALE GENOMIC DNA]</scope>
    <source>
        <strain evidence="4">IBRC-M 10490</strain>
    </source>
</reference>
<comment type="caution">
    <text evidence="3">The sequence shown here is derived from an EMBL/GenBank/DDBJ whole genome shotgun (WGS) entry which is preliminary data.</text>
</comment>
<organism evidence="3 4">
    <name type="scientific">Nocardia halotolerans</name>
    <dbReference type="NCBI Taxonomy" id="1755878"/>
    <lineage>
        <taxon>Bacteria</taxon>
        <taxon>Bacillati</taxon>
        <taxon>Actinomycetota</taxon>
        <taxon>Actinomycetes</taxon>
        <taxon>Mycobacteriales</taxon>
        <taxon>Nocardiaceae</taxon>
        <taxon>Nocardia</taxon>
    </lineage>
</organism>
<dbReference type="InterPro" id="IPR045851">
    <property type="entry name" value="AMP-bd_C_sf"/>
</dbReference>